<evidence type="ECO:0000256" key="2">
    <source>
        <dbReference type="ARBA" id="ARBA00034247"/>
    </source>
</evidence>
<comment type="caution">
    <text evidence="4">The sequence shown here is derived from an EMBL/GenBank/DDBJ whole genome shotgun (WGS) entry which is preliminary data.</text>
</comment>
<dbReference type="InterPro" id="IPR029787">
    <property type="entry name" value="Nucleotide_cyclase"/>
</dbReference>
<dbReference type="PANTHER" id="PTHR45138">
    <property type="entry name" value="REGULATORY COMPONENTS OF SENSORY TRANSDUCTION SYSTEM"/>
    <property type="match status" value="1"/>
</dbReference>
<protein>
    <recommendedName>
        <fullName evidence="1">diguanylate cyclase</fullName>
        <ecNumber evidence="1">2.7.7.65</ecNumber>
    </recommendedName>
</protein>
<evidence type="ECO:0000256" key="1">
    <source>
        <dbReference type="ARBA" id="ARBA00012528"/>
    </source>
</evidence>
<gene>
    <name evidence="4" type="ORF">EV684_102310</name>
</gene>
<dbReference type="FunFam" id="3.30.70.270:FF:000001">
    <property type="entry name" value="Diguanylate cyclase domain protein"/>
    <property type="match status" value="1"/>
</dbReference>
<proteinExistence type="predicted"/>
<dbReference type="InterPro" id="IPR050469">
    <property type="entry name" value="Diguanylate_Cyclase"/>
</dbReference>
<feature type="domain" description="GGDEF" evidence="3">
    <location>
        <begin position="409"/>
        <end position="540"/>
    </location>
</feature>
<dbReference type="InterPro" id="IPR043128">
    <property type="entry name" value="Rev_trsase/Diguanyl_cyclase"/>
</dbReference>
<sequence>MPPGGAATAAGASPYAQRLDALRRAFALGRVEAASPEVQALHDEALAGGAWRDAGEAALLLAKGHANREQPLPAQQWAERAAEHALRAGAGELEASAWVLLASERARALQPVPAMQAVGHVLRRMADVDDVRAVITVFTGVTLAFEALGLDLHALDSARRALQAGLALADDAILLRLRINVVHSGLHAWDQLHEVDADKAAALLDELRWPLEAIDRTTAELAALGLPGRTSHDFLRAGWLVRAGDDGAAAPLLQALVDEARDMPPGLMAECWLLHGELLRRRGEHGSRSAACALELAERFADEGSVWLRRRARAEDLAGRPDAALPLLLRGHARQMASVRAALDARVDELAARLVDLQLRDENRRLRAHNQGLQDDVRQFSRLAETDALTGLPNRRALEAEFEARRGLGPMVLAVLDLDHFKRINDRFSHPVGDAVLRQAAALMAASLRGPDLLARLGGEEFVALAPLTPAEAVGAFDRVRRALAEHAWGEVAEGLQVTVSIGVTALRPNEDLAAALARADALLYRAKHEGRDRVVHDAG</sequence>
<dbReference type="EMBL" id="SLXD01000002">
    <property type="protein sequence ID" value="TCP04555.1"/>
    <property type="molecule type" value="Genomic_DNA"/>
</dbReference>
<evidence type="ECO:0000259" key="3">
    <source>
        <dbReference type="PROSITE" id="PS50887"/>
    </source>
</evidence>
<name>A0A4R2MGY0_RUBGE</name>
<dbReference type="PROSITE" id="PS50887">
    <property type="entry name" value="GGDEF"/>
    <property type="match status" value="1"/>
</dbReference>
<dbReference type="RefSeq" id="WP_132645053.1">
    <property type="nucleotide sequence ID" value="NZ_CP181386.1"/>
</dbReference>
<evidence type="ECO:0000313" key="5">
    <source>
        <dbReference type="Proteomes" id="UP000295106"/>
    </source>
</evidence>
<dbReference type="InterPro" id="IPR000160">
    <property type="entry name" value="GGDEF_dom"/>
</dbReference>
<comment type="catalytic activity">
    <reaction evidence="2">
        <text>2 GTP = 3',3'-c-di-GMP + 2 diphosphate</text>
        <dbReference type="Rhea" id="RHEA:24898"/>
        <dbReference type="ChEBI" id="CHEBI:33019"/>
        <dbReference type="ChEBI" id="CHEBI:37565"/>
        <dbReference type="ChEBI" id="CHEBI:58805"/>
        <dbReference type="EC" id="2.7.7.65"/>
    </reaction>
</comment>
<dbReference type="SUPFAM" id="SSF55073">
    <property type="entry name" value="Nucleotide cyclase"/>
    <property type="match status" value="1"/>
</dbReference>
<dbReference type="NCBIfam" id="TIGR00254">
    <property type="entry name" value="GGDEF"/>
    <property type="match status" value="1"/>
</dbReference>
<dbReference type="Proteomes" id="UP000295106">
    <property type="component" value="Unassembled WGS sequence"/>
</dbReference>
<dbReference type="OrthoDB" id="23692at2"/>
<accession>A0A4R2MGY0</accession>
<dbReference type="Pfam" id="PF00990">
    <property type="entry name" value="GGDEF"/>
    <property type="match status" value="1"/>
</dbReference>
<dbReference type="AlphaFoldDB" id="A0A4R2MGY0"/>
<dbReference type="Gene3D" id="3.30.70.270">
    <property type="match status" value="1"/>
</dbReference>
<dbReference type="CDD" id="cd01949">
    <property type="entry name" value="GGDEF"/>
    <property type="match status" value="1"/>
</dbReference>
<evidence type="ECO:0000313" key="4">
    <source>
        <dbReference type="EMBL" id="TCP04555.1"/>
    </source>
</evidence>
<dbReference type="EC" id="2.7.7.65" evidence="1"/>
<reference evidence="4 5" key="1">
    <citation type="submission" date="2019-03" db="EMBL/GenBank/DDBJ databases">
        <title>Genomic Encyclopedia of Type Strains, Phase IV (KMG-IV): sequencing the most valuable type-strain genomes for metagenomic binning, comparative biology and taxonomic classification.</title>
        <authorList>
            <person name="Goeker M."/>
        </authorList>
    </citation>
    <scope>NUCLEOTIDE SEQUENCE [LARGE SCALE GENOMIC DNA]</scope>
    <source>
        <strain evidence="4 5">DSM 1709</strain>
    </source>
</reference>
<dbReference type="GeneID" id="99684904"/>
<dbReference type="PANTHER" id="PTHR45138:SF9">
    <property type="entry name" value="DIGUANYLATE CYCLASE DGCM-RELATED"/>
    <property type="match status" value="1"/>
</dbReference>
<organism evidence="4 5">
    <name type="scientific">Rubrivivax gelatinosus</name>
    <name type="common">Rhodocyclus gelatinosus</name>
    <name type="synonym">Rhodopseudomonas gelatinosa</name>
    <dbReference type="NCBI Taxonomy" id="28068"/>
    <lineage>
        <taxon>Bacteria</taxon>
        <taxon>Pseudomonadati</taxon>
        <taxon>Pseudomonadota</taxon>
        <taxon>Betaproteobacteria</taxon>
        <taxon>Burkholderiales</taxon>
        <taxon>Sphaerotilaceae</taxon>
        <taxon>Rubrivivax</taxon>
    </lineage>
</organism>
<dbReference type="SMART" id="SM00267">
    <property type="entry name" value="GGDEF"/>
    <property type="match status" value="1"/>
</dbReference>
<dbReference type="GO" id="GO:0052621">
    <property type="term" value="F:diguanylate cyclase activity"/>
    <property type="evidence" value="ECO:0007669"/>
    <property type="project" value="UniProtKB-EC"/>
</dbReference>